<proteinExistence type="predicted"/>
<accession>A0A3S1CXP2</accession>
<organism evidence="1 2">
    <name type="scientific">Paenibacillus zeisoli</name>
    <dbReference type="NCBI Taxonomy" id="2496267"/>
    <lineage>
        <taxon>Bacteria</taxon>
        <taxon>Bacillati</taxon>
        <taxon>Bacillota</taxon>
        <taxon>Bacilli</taxon>
        <taxon>Bacillales</taxon>
        <taxon>Paenibacillaceae</taxon>
        <taxon>Paenibacillus</taxon>
    </lineage>
</organism>
<dbReference type="Gene3D" id="3.30.470.20">
    <property type="entry name" value="ATP-grasp fold, B domain"/>
    <property type="match status" value="1"/>
</dbReference>
<name>A0A3S1CXP2_9BACL</name>
<comment type="caution">
    <text evidence="1">The sequence shown here is derived from an EMBL/GenBank/DDBJ whole genome shotgun (WGS) entry which is preliminary data.</text>
</comment>
<dbReference type="AlphaFoldDB" id="A0A3S1CXP2"/>
<keyword evidence="2" id="KW-1185">Reference proteome</keyword>
<evidence type="ECO:0000313" key="2">
    <source>
        <dbReference type="Proteomes" id="UP000272464"/>
    </source>
</evidence>
<gene>
    <name evidence="1" type="ORF">EJP77_14155</name>
</gene>
<dbReference type="Pfam" id="PF14398">
    <property type="entry name" value="ATPgrasp_YheCD"/>
    <property type="match status" value="1"/>
</dbReference>
<dbReference type="SUPFAM" id="SSF56059">
    <property type="entry name" value="Glutathione synthetase ATP-binding domain-like"/>
    <property type="match status" value="1"/>
</dbReference>
<dbReference type="InterPro" id="IPR026838">
    <property type="entry name" value="YheC/D"/>
</dbReference>
<dbReference type="OrthoDB" id="7869153at2"/>
<dbReference type="EMBL" id="RZNX01000006">
    <property type="protein sequence ID" value="RUT29519.1"/>
    <property type="molecule type" value="Genomic_DNA"/>
</dbReference>
<reference evidence="1 2" key="1">
    <citation type="submission" date="2018-12" db="EMBL/GenBank/DDBJ databases">
        <authorList>
            <person name="Sun L."/>
            <person name="Chen Z."/>
        </authorList>
    </citation>
    <scope>NUCLEOTIDE SEQUENCE [LARGE SCALE GENOMIC DNA]</scope>
    <source>
        <strain evidence="1 2">3-5-3</strain>
    </source>
</reference>
<dbReference type="RefSeq" id="WP_127199903.1">
    <property type="nucleotide sequence ID" value="NZ_RZNX01000006.1"/>
</dbReference>
<dbReference type="Proteomes" id="UP000272464">
    <property type="component" value="Unassembled WGS sequence"/>
</dbReference>
<evidence type="ECO:0000313" key="1">
    <source>
        <dbReference type="EMBL" id="RUT29519.1"/>
    </source>
</evidence>
<sequence>MSSKKVSVQIMNPGLLDEDTIILGEMMVKRWKIPTNRYLQLSFGSFKQNVKVLSLPRYAGIRISQGMAHKMGLAPRSSLHLSFKRGTSLLRLGPLIGVLISRDYPDSPDRPFGSITMFCREMIHACKKQGAYAYFFTTDHIGPDPDHIQGWVYSDGWRQADLPAADVFYNRLTSRKLENKPSVQHFMKEVKSRYGSHFFNEKFLDKTEVFDALKTDQALLRYLPESHLFRNYAMLKAMCSRYPVVFLKPIRGSLGKGIIRISKNPEGTYQTLATQVGGARRQNFESLTKLFSSLSGKMKTTRYQIQQGLTLIDLSGRPVDFRALVQKNRLGKWEITSIVARIAGTQHFVSNLARGGSLSTVKDAVSKTSLPAEVKAKAGLRLKKAALDIAGGIEAHIPAHFGELGIDLAMDTFGKVWLIEVNSKPSKNDNTPLATGKIRPSVKRMIDYATYLSGS</sequence>
<protein>
    <submittedName>
        <fullName evidence="1">YheC/YheD family protein</fullName>
    </submittedName>
</protein>